<organism evidence="1 2">
    <name type="scientific">Bacillus phage BC-5</name>
    <dbReference type="NCBI Taxonomy" id="3020389"/>
    <lineage>
        <taxon>Viruses</taxon>
        <taxon>Duplodnaviria</taxon>
        <taxon>Heunggongvirae</taxon>
        <taxon>Uroviricota</taxon>
        <taxon>Caudoviricetes</taxon>
        <taxon>Salasmaviridae</taxon>
        <taxon>Northropvirinae</taxon>
        <taxon>Hemphillvirus</taxon>
        <taxon>Hemphillvirus bece5</taxon>
    </lineage>
</organism>
<proteinExistence type="predicted"/>
<keyword evidence="2" id="KW-1185">Reference proteome</keyword>
<gene>
    <name evidence="1" type="ORF">BC5_0017</name>
</gene>
<evidence type="ECO:0000313" key="1">
    <source>
        <dbReference type="EMBL" id="WCR32930.1"/>
    </source>
</evidence>
<evidence type="ECO:0000313" key="2">
    <source>
        <dbReference type="Proteomes" id="UP001219433"/>
    </source>
</evidence>
<name>A0AAE9YJD2_9CAUD</name>
<dbReference type="Proteomes" id="UP001219433">
    <property type="component" value="Segment"/>
</dbReference>
<protein>
    <submittedName>
        <fullName evidence="1">Uncharacterized protein</fullName>
    </submittedName>
</protein>
<sequence>MIMKKLTKWLCKIGRHNNEVTDQRYGFGMLTIKTKCKRCGKESIFKKMM</sequence>
<reference evidence="1" key="1">
    <citation type="submission" date="2023-01" db="EMBL/GenBank/DDBJ databases">
        <authorList>
            <person name="Liu Y."/>
            <person name="Sun Z."/>
        </authorList>
    </citation>
    <scope>NUCLEOTIDE SEQUENCE</scope>
</reference>
<accession>A0AAE9YJD2</accession>
<dbReference type="EMBL" id="OQ187816">
    <property type="protein sequence ID" value="WCR32930.1"/>
    <property type="molecule type" value="Genomic_DNA"/>
</dbReference>